<dbReference type="SUPFAM" id="SSF53756">
    <property type="entry name" value="UDP-Glycosyltransferase/glycogen phosphorylase"/>
    <property type="match status" value="1"/>
</dbReference>
<organism evidence="1">
    <name type="scientific">uncultured marine bacterium 580</name>
    <dbReference type="NCBI Taxonomy" id="257400"/>
    <lineage>
        <taxon>Bacteria</taxon>
        <taxon>environmental samples</taxon>
    </lineage>
</organism>
<accession>Q6SFK5</accession>
<dbReference type="EMBL" id="AY458647">
    <property type="protein sequence ID" value="AAR38207.2"/>
    <property type="molecule type" value="Genomic_DNA"/>
</dbReference>
<sequence length="383" mass="44448">MNKNIIIIERRLFSSFGHERTQIVALNELTGNKKSIVLTCHGQKLKEIPFKNKIYAELPEYDFKNESEETLDYIKKNGDAFASFIKRNKLNSKYKIIVPSARTLEIAMFTYLYKEKKISDSQNVLLRILDLSFLNNLSDSLLNEFCKLVKLNKIFLFSETEELAKIVWDSFKIRCEGNFILPVTVPFYSNISPNKIKNHIYIGCLGGSRKSKGFFTIPRIIKSLRMYFKNNDEAFRVTIIVQLNKDKTKRSFIFKFNEFLSRYISSSVKVKYIYGIENNIKFFELLKSVDIFLLPYSKKTYKYSGSGFITDAIFLEKPLIVSQGISMRNLLTFNNAISANSPKDYSAAIIKISKNYENYAKNSKLAKKYLKKTILKSFKNAMC</sequence>
<reference evidence="1" key="2">
    <citation type="submission" date="2003-12" db="EMBL/GenBank/DDBJ databases">
        <title>Monterey Bay Coastal Ocean Microbial Observatory environmental clone sequencing.</title>
        <authorList>
            <person name="DeLong E.F."/>
        </authorList>
    </citation>
    <scope>NUCLEOTIDE SEQUENCE</scope>
</reference>
<evidence type="ECO:0000313" key="1">
    <source>
        <dbReference type="EMBL" id="AAR38207.2"/>
    </source>
</evidence>
<protein>
    <recommendedName>
        <fullName evidence="2">Glycosyl transferase family 1 domain-containing protein</fullName>
    </recommendedName>
</protein>
<evidence type="ECO:0008006" key="2">
    <source>
        <dbReference type="Google" id="ProtNLM"/>
    </source>
</evidence>
<proteinExistence type="predicted"/>
<dbReference type="Gene3D" id="3.40.50.2000">
    <property type="entry name" value="Glycogen Phosphorylase B"/>
    <property type="match status" value="1"/>
</dbReference>
<dbReference type="AlphaFoldDB" id="Q6SFK5"/>
<reference evidence="1" key="1">
    <citation type="submission" date="2003-11" db="EMBL/GenBank/DDBJ databases">
        <authorList>
            <person name="Heidelberg J.F."/>
            <person name="Eisen J.A."/>
            <person name="Nelson W.C."/>
            <person name="DeLong E.F."/>
        </authorList>
    </citation>
    <scope>NUCLEOTIDE SEQUENCE</scope>
</reference>
<gene>
    <name evidence="1" type="ORF">MBMO_EBAC000-36A07.52</name>
</gene>
<name>Q6SFK5_9BACT</name>